<feature type="compositionally biased region" description="Polar residues" evidence="1">
    <location>
        <begin position="239"/>
        <end position="258"/>
    </location>
</feature>
<dbReference type="Proteomes" id="UP000091857">
    <property type="component" value="Chromosome 9"/>
</dbReference>
<evidence type="ECO:0000313" key="2">
    <source>
        <dbReference type="EMBL" id="OAY41697.1"/>
    </source>
</evidence>
<gene>
    <name evidence="2" type="ORF">MANES_09G122600v8</name>
</gene>
<feature type="compositionally biased region" description="Polar residues" evidence="1">
    <location>
        <begin position="469"/>
        <end position="486"/>
    </location>
</feature>
<organism evidence="2 3">
    <name type="scientific">Manihot esculenta</name>
    <name type="common">Cassava</name>
    <name type="synonym">Jatropha manihot</name>
    <dbReference type="NCBI Taxonomy" id="3983"/>
    <lineage>
        <taxon>Eukaryota</taxon>
        <taxon>Viridiplantae</taxon>
        <taxon>Streptophyta</taxon>
        <taxon>Embryophyta</taxon>
        <taxon>Tracheophyta</taxon>
        <taxon>Spermatophyta</taxon>
        <taxon>Magnoliopsida</taxon>
        <taxon>eudicotyledons</taxon>
        <taxon>Gunneridae</taxon>
        <taxon>Pentapetalae</taxon>
        <taxon>rosids</taxon>
        <taxon>fabids</taxon>
        <taxon>Malpighiales</taxon>
        <taxon>Euphorbiaceae</taxon>
        <taxon>Crotonoideae</taxon>
        <taxon>Manihoteae</taxon>
        <taxon>Manihot</taxon>
    </lineage>
</organism>
<accession>A0A2C9VBE8</accession>
<feature type="compositionally biased region" description="Low complexity" evidence="1">
    <location>
        <begin position="298"/>
        <end position="319"/>
    </location>
</feature>
<evidence type="ECO:0000313" key="3">
    <source>
        <dbReference type="Proteomes" id="UP000091857"/>
    </source>
</evidence>
<dbReference type="Gramene" id="Manes.09G122600.1.v8.1">
    <property type="protein sequence ID" value="Manes.09G122600.1.v8.1.CDS"/>
    <property type="gene ID" value="Manes.09G122600.v8.1"/>
</dbReference>
<feature type="compositionally biased region" description="Low complexity" evidence="1">
    <location>
        <begin position="193"/>
        <end position="233"/>
    </location>
</feature>
<name>A0A2C9VBE8_MANES</name>
<keyword evidence="3" id="KW-1185">Reference proteome</keyword>
<dbReference type="GO" id="GO:0043622">
    <property type="term" value="P:cortical microtubule organization"/>
    <property type="evidence" value="ECO:0000318"/>
    <property type="project" value="GO_Central"/>
</dbReference>
<feature type="compositionally biased region" description="Low complexity" evidence="1">
    <location>
        <begin position="150"/>
        <end position="169"/>
    </location>
</feature>
<feature type="compositionally biased region" description="Low complexity" evidence="1">
    <location>
        <begin position="259"/>
        <end position="290"/>
    </location>
</feature>
<dbReference type="STRING" id="3983.A0A2C9VBE8"/>
<feature type="compositionally biased region" description="Polar residues" evidence="1">
    <location>
        <begin position="136"/>
        <end position="148"/>
    </location>
</feature>
<feature type="region of interest" description="Disordered" evidence="1">
    <location>
        <begin position="545"/>
        <end position="570"/>
    </location>
</feature>
<comment type="caution">
    <text evidence="2">The sequence shown here is derived from an EMBL/GenBank/DDBJ whole genome shotgun (WGS) entry which is preliminary data.</text>
</comment>
<feature type="compositionally biased region" description="Pro residues" evidence="1">
    <location>
        <begin position="320"/>
        <end position="330"/>
    </location>
</feature>
<feature type="region of interest" description="Disordered" evidence="1">
    <location>
        <begin position="1"/>
        <end position="39"/>
    </location>
</feature>
<dbReference type="PANTHER" id="PTHR31949">
    <property type="entry name" value="GASTRIC MUCIN-LIKE PROTEIN"/>
    <property type="match status" value="1"/>
</dbReference>
<evidence type="ECO:0000256" key="1">
    <source>
        <dbReference type="SAM" id="MobiDB-lite"/>
    </source>
</evidence>
<feature type="region of interest" description="Disordered" evidence="1">
    <location>
        <begin position="469"/>
        <end position="501"/>
    </location>
</feature>
<proteinExistence type="predicted"/>
<dbReference type="OrthoDB" id="1927217at2759"/>
<dbReference type="GO" id="GO:0055028">
    <property type="term" value="C:cortical microtubule"/>
    <property type="evidence" value="ECO:0000318"/>
    <property type="project" value="GO_Central"/>
</dbReference>
<sequence length="570" mass="60873">MSRNSLGESLVGGRNAPPGSHSQHHSRGHSLNGFSRDTDENLDLFSKNRRNLSVATSDESSNVSAKLGRLSIVSAKLLKSGVDDLLSSIDGGKHDYDWLLTPPETPLFPSSEASESRPTSAAPRSSSLARSVSTTKASRLSTSQSENYHSTRPTRSSSATHSSISSSQFSTHSLNRSFSILNTSSASVSSYIRPSSPLTRSPSTARPSTPSARPTTSRPSTPSRVRPAPTSSSIDKTRQSQNSRPSTPSSRAQIPANLNSTATRSNSRPSTPTRRNPVPSVTPTSGPSTSAGRVLSNGRTPAPASRPSSPGPRLRSPQQPVVPPDFPLDTPPNLRTTFPDRPLSAGRSRPGPAIATNGNSETTGSRNVPRRHSSPIISRGRISDAPGKGCVHSNGHVADVSEPRKVSHTSDLGMRRSAKSSSTVTESTGFGRTLSKKSLDMALRHMDVRNRTGTGSTRVLSSTTLFPQSIRSASKAQSGRSTSDPESINIGDIWENGNHSPAEIRSESIDGRYSAKLSEVDIYESSRYDAILLKEDLQNTNWLHSIDDKSDQGPTFDNGFESLPEPFGPL</sequence>
<feature type="region of interest" description="Disordered" evidence="1">
    <location>
        <begin position="402"/>
        <end position="430"/>
    </location>
</feature>
<feature type="compositionally biased region" description="Polar residues" evidence="1">
    <location>
        <begin position="356"/>
        <end position="366"/>
    </location>
</feature>
<feature type="region of interest" description="Disordered" evidence="1">
    <location>
        <begin position="107"/>
        <end position="169"/>
    </location>
</feature>
<dbReference type="EMBL" id="CM004395">
    <property type="protein sequence ID" value="OAY41697.1"/>
    <property type="molecule type" value="Genomic_DNA"/>
</dbReference>
<feature type="region of interest" description="Disordered" evidence="1">
    <location>
        <begin position="186"/>
        <end position="387"/>
    </location>
</feature>
<protein>
    <submittedName>
        <fullName evidence="2">Uncharacterized protein</fullName>
    </submittedName>
</protein>
<reference evidence="3" key="1">
    <citation type="journal article" date="2016" name="Nat. Biotechnol.">
        <title>Sequencing wild and cultivated cassava and related species reveals extensive interspecific hybridization and genetic diversity.</title>
        <authorList>
            <person name="Bredeson J.V."/>
            <person name="Lyons J.B."/>
            <person name="Prochnik S.E."/>
            <person name="Wu G.A."/>
            <person name="Ha C.M."/>
            <person name="Edsinger-Gonzales E."/>
            <person name="Grimwood J."/>
            <person name="Schmutz J."/>
            <person name="Rabbi I.Y."/>
            <person name="Egesi C."/>
            <person name="Nauluvula P."/>
            <person name="Lebot V."/>
            <person name="Ndunguru J."/>
            <person name="Mkamilo G."/>
            <person name="Bart R.S."/>
            <person name="Setter T.L."/>
            <person name="Gleadow R.M."/>
            <person name="Kulakow P."/>
            <person name="Ferguson M.E."/>
            <person name="Rounsley S."/>
            <person name="Rokhsar D.S."/>
        </authorList>
    </citation>
    <scope>NUCLEOTIDE SEQUENCE [LARGE SCALE GENOMIC DNA]</scope>
    <source>
        <strain evidence="3">cv. AM560-2</strain>
    </source>
</reference>
<feature type="compositionally biased region" description="Low complexity" evidence="1">
    <location>
        <begin position="109"/>
        <end position="135"/>
    </location>
</feature>
<feature type="compositionally biased region" description="Polar residues" evidence="1">
    <location>
        <begin position="419"/>
        <end position="430"/>
    </location>
</feature>
<dbReference type="PANTHER" id="PTHR31949:SF2">
    <property type="entry name" value="OS05G0480600 PROTEIN"/>
    <property type="match status" value="1"/>
</dbReference>
<dbReference type="AlphaFoldDB" id="A0A2C9VBE8"/>